<keyword evidence="3" id="KW-0808">Transferase</keyword>
<dbReference type="InterPro" id="IPR004045">
    <property type="entry name" value="Glutathione_S-Trfase_N"/>
</dbReference>
<dbReference type="Proteomes" id="UP000253506">
    <property type="component" value="Unassembled WGS sequence"/>
</dbReference>
<dbReference type="Gene3D" id="1.20.1050.10">
    <property type="match status" value="1"/>
</dbReference>
<dbReference type="Proteomes" id="UP000644167">
    <property type="component" value="Chromosome"/>
</dbReference>
<evidence type="ECO:0000313" key="2">
    <source>
        <dbReference type="EMBL" id="QRV23289.1"/>
    </source>
</evidence>
<dbReference type="SUPFAM" id="SSF47616">
    <property type="entry name" value="GST C-terminal domain-like"/>
    <property type="match status" value="1"/>
</dbReference>
<name>A0A369AHU6_9GAMM</name>
<dbReference type="PANTHER" id="PTHR43968:SF6">
    <property type="entry name" value="GLUTATHIONE S-TRANSFERASE OMEGA"/>
    <property type="match status" value="1"/>
</dbReference>
<sequence length="200" mass="22154">MKLVVGTLSTWSLRAYLCSQIAGIKLDLIPINLEAKGYKAEVLKYSPTGLVPVLLVDDDVVHDSLAITEYLNECSNGALYPKNQSERAQARSLCMEMHSGFINLRGQCGFTFDPVSPLDNLSDAMKKEIERIETIFAQAKGPFMFDQAGAVDAFYAILAFRLKAYGVSLDGKAGEYQQSLLGWSLLNESLMLARQWSICR</sequence>
<dbReference type="Gene3D" id="3.40.30.10">
    <property type="entry name" value="Glutaredoxin"/>
    <property type="match status" value="1"/>
</dbReference>
<evidence type="ECO:0000259" key="1">
    <source>
        <dbReference type="PROSITE" id="PS50404"/>
    </source>
</evidence>
<dbReference type="OrthoDB" id="9799538at2"/>
<evidence type="ECO:0000313" key="3">
    <source>
        <dbReference type="EMBL" id="RCX08741.1"/>
    </source>
</evidence>
<evidence type="ECO:0000313" key="5">
    <source>
        <dbReference type="Proteomes" id="UP000644167"/>
    </source>
</evidence>
<dbReference type="Pfam" id="PF13409">
    <property type="entry name" value="GST_N_2"/>
    <property type="match status" value="1"/>
</dbReference>
<dbReference type="GO" id="GO:0005737">
    <property type="term" value="C:cytoplasm"/>
    <property type="evidence" value="ECO:0007669"/>
    <property type="project" value="TreeGrafter"/>
</dbReference>
<dbReference type="InterPro" id="IPR050983">
    <property type="entry name" value="GST_Omega/HSP26"/>
</dbReference>
<gene>
    <name evidence="3" type="ORF">DFP77_10159</name>
    <name evidence="2" type="ORF">JSY38_14665</name>
</gene>
<dbReference type="InterPro" id="IPR036282">
    <property type="entry name" value="Glutathione-S-Trfase_C_sf"/>
</dbReference>
<accession>A0A369AHU6</accession>
<dbReference type="SUPFAM" id="SSF52833">
    <property type="entry name" value="Thioredoxin-like"/>
    <property type="match status" value="1"/>
</dbReference>
<protein>
    <submittedName>
        <fullName evidence="2 3">Glutathione S-transferase</fullName>
    </submittedName>
</protein>
<dbReference type="PROSITE" id="PS50404">
    <property type="entry name" value="GST_NTER"/>
    <property type="match status" value="1"/>
</dbReference>
<reference evidence="2 5" key="2">
    <citation type="submission" date="2021-02" db="EMBL/GenBank/DDBJ databases">
        <title>The genome of Marinomonas foliarum JZW.</title>
        <authorList>
            <person name="Sun M."/>
        </authorList>
    </citation>
    <scope>NUCLEOTIDE SEQUENCE [LARGE SCALE GENOMIC DNA]</scope>
    <source>
        <strain evidence="2 5">JZW</strain>
    </source>
</reference>
<proteinExistence type="predicted"/>
<dbReference type="GO" id="GO:0016740">
    <property type="term" value="F:transferase activity"/>
    <property type="evidence" value="ECO:0007669"/>
    <property type="project" value="UniProtKB-KW"/>
</dbReference>
<reference evidence="3 4" key="1">
    <citation type="submission" date="2018-07" db="EMBL/GenBank/DDBJ databases">
        <title>Genomic Encyclopedia of Type Strains, Phase III (KMG-III): the genomes of soil and plant-associated and newly described type strains.</title>
        <authorList>
            <person name="Whitman W."/>
        </authorList>
    </citation>
    <scope>NUCLEOTIDE SEQUENCE [LARGE SCALE GENOMIC DNA]</scope>
    <source>
        <strain evidence="3 4">CECT 7731</strain>
    </source>
</reference>
<dbReference type="AlphaFoldDB" id="A0A369AHU6"/>
<organism evidence="3 4">
    <name type="scientific">Marinomonas foliarum</name>
    <dbReference type="NCBI Taxonomy" id="491950"/>
    <lineage>
        <taxon>Bacteria</taxon>
        <taxon>Pseudomonadati</taxon>
        <taxon>Pseudomonadota</taxon>
        <taxon>Gammaproteobacteria</taxon>
        <taxon>Oceanospirillales</taxon>
        <taxon>Oceanospirillaceae</taxon>
        <taxon>Marinomonas</taxon>
    </lineage>
</organism>
<dbReference type="RefSeq" id="WP_114410306.1">
    <property type="nucleotide sequence ID" value="NZ_CP070273.1"/>
</dbReference>
<dbReference type="InterPro" id="IPR036249">
    <property type="entry name" value="Thioredoxin-like_sf"/>
</dbReference>
<dbReference type="PANTHER" id="PTHR43968">
    <property type="match status" value="1"/>
</dbReference>
<dbReference type="EMBL" id="CP070273">
    <property type="protein sequence ID" value="QRV23289.1"/>
    <property type="molecule type" value="Genomic_DNA"/>
</dbReference>
<keyword evidence="5" id="KW-1185">Reference proteome</keyword>
<dbReference type="EMBL" id="QPJQ01000001">
    <property type="protein sequence ID" value="RCX08741.1"/>
    <property type="molecule type" value="Genomic_DNA"/>
</dbReference>
<evidence type="ECO:0000313" key="4">
    <source>
        <dbReference type="Proteomes" id="UP000253506"/>
    </source>
</evidence>
<feature type="domain" description="GST N-terminal" evidence="1">
    <location>
        <begin position="1"/>
        <end position="79"/>
    </location>
</feature>
<dbReference type="CDD" id="cd03194">
    <property type="entry name" value="GST_C_3"/>
    <property type="match status" value="1"/>
</dbReference>